<dbReference type="AlphaFoldDB" id="A0A381TB59"/>
<dbReference type="SMART" id="SM00904">
    <property type="entry name" value="Flavokinase"/>
    <property type="match status" value="1"/>
</dbReference>
<proteinExistence type="inferred from homology"/>
<accession>A0A381TB59</accession>
<dbReference type="SUPFAM" id="SSF82114">
    <property type="entry name" value="Riboflavin kinase-like"/>
    <property type="match status" value="1"/>
</dbReference>
<dbReference type="GO" id="GO:0008531">
    <property type="term" value="F:riboflavin kinase activity"/>
    <property type="evidence" value="ECO:0007669"/>
    <property type="project" value="UniProtKB-EC"/>
</dbReference>
<dbReference type="GO" id="GO:0006747">
    <property type="term" value="P:FAD biosynthetic process"/>
    <property type="evidence" value="ECO:0007669"/>
    <property type="project" value="UniProtKB-UniPathway"/>
</dbReference>
<dbReference type="NCBIfam" id="TIGR00083">
    <property type="entry name" value="ribF"/>
    <property type="match status" value="1"/>
</dbReference>
<organism evidence="17">
    <name type="scientific">marine metagenome</name>
    <dbReference type="NCBI Taxonomy" id="408172"/>
    <lineage>
        <taxon>unclassified sequences</taxon>
        <taxon>metagenomes</taxon>
        <taxon>ecological metagenomes</taxon>
    </lineage>
</organism>
<dbReference type="PANTHER" id="PTHR22749">
    <property type="entry name" value="RIBOFLAVIN KINASE/FMN ADENYLYLTRANSFERASE"/>
    <property type="match status" value="1"/>
</dbReference>
<dbReference type="GO" id="GO:0005524">
    <property type="term" value="F:ATP binding"/>
    <property type="evidence" value="ECO:0007669"/>
    <property type="project" value="UniProtKB-KW"/>
</dbReference>
<dbReference type="InterPro" id="IPR015864">
    <property type="entry name" value="FAD_synthase"/>
</dbReference>
<evidence type="ECO:0000256" key="13">
    <source>
        <dbReference type="ARBA" id="ARBA00022827"/>
    </source>
</evidence>
<dbReference type="GO" id="GO:0009231">
    <property type="term" value="P:riboflavin biosynthetic process"/>
    <property type="evidence" value="ECO:0007669"/>
    <property type="project" value="InterPro"/>
</dbReference>
<keyword evidence="8" id="KW-0288">FMN</keyword>
<evidence type="ECO:0000256" key="2">
    <source>
        <dbReference type="ARBA" id="ARBA00005201"/>
    </source>
</evidence>
<keyword evidence="10" id="KW-0548">Nucleotidyltransferase</keyword>
<evidence type="ECO:0000256" key="3">
    <source>
        <dbReference type="ARBA" id="ARBA00010214"/>
    </source>
</evidence>
<reference evidence="17" key="1">
    <citation type="submission" date="2018-05" db="EMBL/GenBank/DDBJ databases">
        <authorList>
            <person name="Lanie J.A."/>
            <person name="Ng W.-L."/>
            <person name="Kazmierczak K.M."/>
            <person name="Andrzejewski T.M."/>
            <person name="Davidsen T.M."/>
            <person name="Wayne K.J."/>
            <person name="Tettelin H."/>
            <person name="Glass J.I."/>
            <person name="Rusch D."/>
            <person name="Podicherti R."/>
            <person name="Tsui H.-C.T."/>
            <person name="Winkler M.E."/>
        </authorList>
    </citation>
    <scope>NUCLEOTIDE SEQUENCE</scope>
</reference>
<dbReference type="UniPathway" id="UPA00277">
    <property type="reaction ID" value="UER00407"/>
</dbReference>
<evidence type="ECO:0000256" key="14">
    <source>
        <dbReference type="ARBA" id="ARBA00022840"/>
    </source>
</evidence>
<evidence type="ECO:0000256" key="9">
    <source>
        <dbReference type="ARBA" id="ARBA00022679"/>
    </source>
</evidence>
<dbReference type="EC" id="2.7.7.2" evidence="5"/>
<dbReference type="FunFam" id="3.40.50.620:FF:000021">
    <property type="entry name" value="Riboflavin biosynthesis protein"/>
    <property type="match status" value="1"/>
</dbReference>
<evidence type="ECO:0000256" key="15">
    <source>
        <dbReference type="ARBA" id="ARBA00023268"/>
    </source>
</evidence>
<evidence type="ECO:0000256" key="8">
    <source>
        <dbReference type="ARBA" id="ARBA00022643"/>
    </source>
</evidence>
<keyword evidence="12" id="KW-0418">Kinase</keyword>
<dbReference type="InterPro" id="IPR002606">
    <property type="entry name" value="Riboflavin_kinase_bac"/>
</dbReference>
<name>A0A381TB59_9ZZZZ</name>
<protein>
    <recommendedName>
        <fullName evidence="6">Bifunctional riboflavin kinase/FMN adenylyltransferase</fullName>
        <ecNumber evidence="4">2.7.1.26</ecNumber>
        <ecNumber evidence="5">2.7.7.2</ecNumber>
    </recommendedName>
</protein>
<comment type="pathway">
    <text evidence="2">Cofactor biosynthesis; FMN biosynthesis; FMN from riboflavin (ATP route): step 1/1.</text>
</comment>
<keyword evidence="13" id="KW-0274">FAD</keyword>
<dbReference type="GO" id="GO:0009398">
    <property type="term" value="P:FMN biosynthetic process"/>
    <property type="evidence" value="ECO:0007669"/>
    <property type="project" value="UniProtKB-UniPathway"/>
</dbReference>
<dbReference type="InterPro" id="IPR015865">
    <property type="entry name" value="Riboflavin_kinase_bac/euk"/>
</dbReference>
<feature type="domain" description="Riboflavin kinase" evidence="16">
    <location>
        <begin position="189"/>
        <end position="321"/>
    </location>
</feature>
<evidence type="ECO:0000256" key="10">
    <source>
        <dbReference type="ARBA" id="ARBA00022695"/>
    </source>
</evidence>
<sequence length="321" mass="35057">VEIRRELSPHDPSSPGTALTIGAYDGVHVGHRQVVAEVRRLAKERELASAVVTFDRHPATVVRPESAPLLLTDNEQKLEQLATTGVDLTLVVPFDEVRAMESAEGFVADVLVGCLGARLVVVGEDFHFGHQRLGNVALLRDMGSRMGFEVLGLGLIGLTGSPARDHEQVSSTFIRRALARGDLKRANSMLGRPYEVRGVVDTGDRRGRELGFPTANVRVDPSILLPEDAVYAGWYERPDGTVHPAAVSLGTRPHFYQDGAVLLEAHLLDVGGPDDGGPDLYDEEARVRFTRRLRDQRTFDGVEALVEQLHRDVVDTRAALA</sequence>
<dbReference type="SUPFAM" id="SSF52374">
    <property type="entry name" value="Nucleotidylyl transferase"/>
    <property type="match status" value="1"/>
</dbReference>
<keyword evidence="15" id="KW-0511">Multifunctional enzyme</keyword>
<dbReference type="UniPathway" id="UPA00276">
    <property type="reaction ID" value="UER00406"/>
</dbReference>
<evidence type="ECO:0000256" key="5">
    <source>
        <dbReference type="ARBA" id="ARBA00012393"/>
    </source>
</evidence>
<dbReference type="EMBL" id="UINC01004228">
    <property type="protein sequence ID" value="SVA12781.1"/>
    <property type="molecule type" value="Genomic_DNA"/>
</dbReference>
<keyword evidence="7" id="KW-0285">Flavoprotein</keyword>
<dbReference type="InterPro" id="IPR023465">
    <property type="entry name" value="Riboflavin_kinase_dom_sf"/>
</dbReference>
<evidence type="ECO:0000256" key="4">
    <source>
        <dbReference type="ARBA" id="ARBA00012105"/>
    </source>
</evidence>
<evidence type="ECO:0000256" key="11">
    <source>
        <dbReference type="ARBA" id="ARBA00022741"/>
    </source>
</evidence>
<dbReference type="CDD" id="cd02064">
    <property type="entry name" value="FAD_synthetase_N"/>
    <property type="match status" value="1"/>
</dbReference>
<keyword evidence="14" id="KW-0067">ATP-binding</keyword>
<dbReference type="PANTHER" id="PTHR22749:SF6">
    <property type="entry name" value="RIBOFLAVIN KINASE"/>
    <property type="match status" value="1"/>
</dbReference>
<dbReference type="Pfam" id="PF06574">
    <property type="entry name" value="FAD_syn"/>
    <property type="match status" value="1"/>
</dbReference>
<evidence type="ECO:0000256" key="6">
    <source>
        <dbReference type="ARBA" id="ARBA00018483"/>
    </source>
</evidence>
<evidence type="ECO:0000256" key="1">
    <source>
        <dbReference type="ARBA" id="ARBA00004726"/>
    </source>
</evidence>
<evidence type="ECO:0000259" key="16">
    <source>
        <dbReference type="SMART" id="SM00904"/>
    </source>
</evidence>
<dbReference type="EC" id="2.7.1.26" evidence="4"/>
<dbReference type="InterPro" id="IPR023468">
    <property type="entry name" value="Riboflavin_kinase"/>
</dbReference>
<keyword evidence="11" id="KW-0547">Nucleotide-binding</keyword>
<evidence type="ECO:0000256" key="12">
    <source>
        <dbReference type="ARBA" id="ARBA00022777"/>
    </source>
</evidence>
<dbReference type="Pfam" id="PF01687">
    <property type="entry name" value="Flavokinase"/>
    <property type="match status" value="1"/>
</dbReference>
<feature type="non-terminal residue" evidence="17">
    <location>
        <position position="1"/>
    </location>
</feature>
<evidence type="ECO:0000313" key="17">
    <source>
        <dbReference type="EMBL" id="SVA12781.1"/>
    </source>
</evidence>
<dbReference type="Gene3D" id="2.40.30.30">
    <property type="entry name" value="Riboflavin kinase-like"/>
    <property type="match status" value="1"/>
</dbReference>
<comment type="similarity">
    <text evidence="3">Belongs to the RibF family.</text>
</comment>
<dbReference type="InterPro" id="IPR014729">
    <property type="entry name" value="Rossmann-like_a/b/a_fold"/>
</dbReference>
<dbReference type="NCBIfam" id="NF004160">
    <property type="entry name" value="PRK05627.1-3"/>
    <property type="match status" value="1"/>
</dbReference>
<keyword evidence="9" id="KW-0808">Transferase</keyword>
<gene>
    <name evidence="17" type="ORF">METZ01_LOCUS65635</name>
</gene>
<comment type="pathway">
    <text evidence="1">Cofactor biosynthesis; FAD biosynthesis; FAD from FMN: step 1/1.</text>
</comment>
<dbReference type="GO" id="GO:0003919">
    <property type="term" value="F:FMN adenylyltransferase activity"/>
    <property type="evidence" value="ECO:0007669"/>
    <property type="project" value="UniProtKB-EC"/>
</dbReference>
<dbReference type="Gene3D" id="3.40.50.620">
    <property type="entry name" value="HUPs"/>
    <property type="match status" value="1"/>
</dbReference>
<dbReference type="PIRSF" id="PIRSF004491">
    <property type="entry name" value="FAD_Synth"/>
    <property type="match status" value="1"/>
</dbReference>
<evidence type="ECO:0000256" key="7">
    <source>
        <dbReference type="ARBA" id="ARBA00022630"/>
    </source>
</evidence>